<evidence type="ECO:0000313" key="2">
    <source>
        <dbReference type="Proteomes" id="UP001189429"/>
    </source>
</evidence>
<comment type="caution">
    <text evidence="1">The sequence shown here is derived from an EMBL/GenBank/DDBJ whole genome shotgun (WGS) entry which is preliminary data.</text>
</comment>
<accession>A0ABN9TZZ5</accession>
<name>A0ABN9TZZ5_9DINO</name>
<evidence type="ECO:0000313" key="1">
    <source>
        <dbReference type="EMBL" id="CAK0851968.1"/>
    </source>
</evidence>
<reference evidence="1" key="1">
    <citation type="submission" date="2023-10" db="EMBL/GenBank/DDBJ databases">
        <authorList>
            <person name="Chen Y."/>
            <person name="Shah S."/>
            <person name="Dougan E. K."/>
            <person name="Thang M."/>
            <person name="Chan C."/>
        </authorList>
    </citation>
    <scope>NUCLEOTIDE SEQUENCE [LARGE SCALE GENOMIC DNA]</scope>
</reference>
<dbReference type="EMBL" id="CAUYUJ010015282">
    <property type="protein sequence ID" value="CAK0851968.1"/>
    <property type="molecule type" value="Genomic_DNA"/>
</dbReference>
<keyword evidence="2" id="KW-1185">Reference proteome</keyword>
<gene>
    <name evidence="1" type="ORF">PCOR1329_LOCUS43957</name>
</gene>
<organism evidence="1 2">
    <name type="scientific">Prorocentrum cordatum</name>
    <dbReference type="NCBI Taxonomy" id="2364126"/>
    <lineage>
        <taxon>Eukaryota</taxon>
        <taxon>Sar</taxon>
        <taxon>Alveolata</taxon>
        <taxon>Dinophyceae</taxon>
        <taxon>Prorocentrales</taxon>
        <taxon>Prorocentraceae</taxon>
        <taxon>Prorocentrum</taxon>
    </lineage>
</organism>
<sequence>MKSKTVSFYPTDSAKAYKEKLKSRKAEGHEPKKKVKRIIDPDVMDDCGEDLGELNYLQNEEVCWWEMPDNEEMELYQYLKEERPFVLVLAPQCTGTAGWCTVNESIGSEEYPLRLTILHLDYQLQQQRQRQQVLLRHRPHQKKRSIPVLVGRRLDLIYVLDVGEIESARIRHTIASRDSVDIRWYNRWSTIVPRAERVEIGTIPVPDIEYILEQEKKRRTPLHILKPDPQVLPRQQLGKAMMTYNFILKLDPLERLRMQQRRKPFFLQEDQDLRPGQAETRLKIAARTRTRPAAQLGDLRVGDSVDIFRDPPNKDVTGWRGPCKVVAMDRADEGTIDVRWQGRTLPCRPADVRKAVTWWTLIAAPGRGDTKPYQLLVYYVENMAAGTTLLLGYEIGEDGHWRFCDKLMFTSLMLEDRIRCPTSQHRAVRYGRAIRMTWTNDRIDGIAGRHPRTEFSFFRAILDNRSPPDAEYWLDSRVLEAVEVATHLENTERETQALEVEFGSEISRLVIMTSDTHDFPKSEIFSLFANDERHRIILPVNSTGKTKMVIEREADELNKEDLIKHRVEVEKAMSKELGNWIELGALKQRSRQGCTNLMDSRWVIRWKKQPDGKLAVKARLCIKGFKTVQLDLPKDTVKIARQFEPLSNYDVSRHCLEMVRPGFGLKDAPRAVRTGTLGVRVSPWPADALAELDSYDPREDLKVLTICSGIESPLEALRLLGVNPISTGYWDTEARYDAFTIGAIHHLANRTVSGSNPYDRIPRPGLKGFVLENSMGYALFPPATPQGHCATKLWHWV</sequence>
<protein>
    <submittedName>
        <fullName evidence="1">Uncharacterized protein</fullName>
    </submittedName>
</protein>
<proteinExistence type="predicted"/>
<dbReference type="Proteomes" id="UP001189429">
    <property type="component" value="Unassembled WGS sequence"/>
</dbReference>